<evidence type="ECO:0000313" key="3">
    <source>
        <dbReference type="Proteomes" id="UP000244930"/>
    </source>
</evidence>
<dbReference type="EMBL" id="CP022187">
    <property type="protein sequence ID" value="AWI75106.1"/>
    <property type="molecule type" value="Genomic_DNA"/>
</dbReference>
<dbReference type="SUPFAM" id="SSF56726">
    <property type="entry name" value="DNA topoisomerase IV, alpha subunit"/>
    <property type="match status" value="1"/>
</dbReference>
<evidence type="ECO:0000313" key="2">
    <source>
        <dbReference type="EMBL" id="AWI75106.1"/>
    </source>
</evidence>
<sequence length="334" mass="36502">MSDAFLEALRTGSRKRVALEDVRRAFFAAHPEVLTNPGRNALLLERLHALEEAGALALPAPGSWEKVGNPPLPTWVQVKRTPALAPVVDYATVPWVPELGFWPELKPPPLEAARAINDFLLRRRTTLKMVPIKERSLEIFGDEKRLDALRASGGNSLFGGRLPLSALGAFVVPSPLPYRMADAAGQPVLVVENHNSFWSFGEWNQQARRYAAVVYGSGKAFQGSGDALEQVLHEVTGVGALYLGDLDPAGVRIPLEFNRARAGGREKVAPATELYAWLLANGRQRSLDVPSNGIESLAVDWLGAELGGELFKLWRAGCWIPQESLGFERLSGED</sequence>
<dbReference type="RefSeq" id="WP_108948814.1">
    <property type="nucleotide sequence ID" value="NZ_CP022187.1"/>
</dbReference>
<dbReference type="Pfam" id="PF09983">
    <property type="entry name" value="JetD_C"/>
    <property type="match status" value="1"/>
</dbReference>
<name>A0A2U8GQ15_9RHOO</name>
<proteinExistence type="predicted"/>
<organism evidence="2 3">
    <name type="scientific">Parazoarcus communis</name>
    <dbReference type="NCBI Taxonomy" id="41977"/>
    <lineage>
        <taxon>Bacteria</taxon>
        <taxon>Pseudomonadati</taxon>
        <taxon>Pseudomonadota</taxon>
        <taxon>Betaproteobacteria</taxon>
        <taxon>Rhodocyclales</taxon>
        <taxon>Zoogloeaceae</taxon>
        <taxon>Parazoarcus</taxon>
    </lineage>
</organism>
<feature type="domain" description="Wadjet protein JetD C-terminal" evidence="1">
    <location>
        <begin position="181"/>
        <end position="261"/>
    </location>
</feature>
<dbReference type="InterPro" id="IPR036078">
    <property type="entry name" value="Spo11/TopoVI_A_sf"/>
</dbReference>
<dbReference type="Proteomes" id="UP000244930">
    <property type="component" value="Chromosome"/>
</dbReference>
<reference evidence="2 3" key="1">
    <citation type="submission" date="2017-06" db="EMBL/GenBank/DDBJ databases">
        <title>Azoarcus.</title>
        <authorList>
            <person name="Woo J.-H."/>
            <person name="Kim H.-S."/>
        </authorList>
    </citation>
    <scope>NUCLEOTIDE SEQUENCE [LARGE SCALE GENOMIC DNA]</scope>
    <source>
        <strain evidence="2 3">TSPY31</strain>
    </source>
</reference>
<dbReference type="InterPro" id="IPR024534">
    <property type="entry name" value="JetD_C"/>
</dbReference>
<protein>
    <recommendedName>
        <fullName evidence="1">Wadjet protein JetD C-terminal domain-containing protein</fullName>
    </recommendedName>
</protein>
<evidence type="ECO:0000259" key="1">
    <source>
        <dbReference type="Pfam" id="PF09983"/>
    </source>
</evidence>
<dbReference type="GO" id="GO:0003677">
    <property type="term" value="F:DNA binding"/>
    <property type="evidence" value="ECO:0007669"/>
    <property type="project" value="InterPro"/>
</dbReference>
<accession>A0A2U8GQ15</accession>
<dbReference type="AlphaFoldDB" id="A0A2U8GQ15"/>
<dbReference type="KEGG" id="acom:CEW83_07645"/>
<keyword evidence="3" id="KW-1185">Reference proteome</keyword>
<dbReference type="GO" id="GO:0005694">
    <property type="term" value="C:chromosome"/>
    <property type="evidence" value="ECO:0007669"/>
    <property type="project" value="InterPro"/>
</dbReference>
<gene>
    <name evidence="2" type="ORF">CEW83_07645</name>
</gene>